<reference evidence="11" key="2">
    <citation type="submission" date="2021-04" db="EMBL/GenBank/DDBJ databases">
        <authorList>
            <person name="Dong X."/>
        </authorList>
    </citation>
    <scope>NUCLEOTIDE SEQUENCE</scope>
    <source>
        <strain evidence="11">ZWT</strain>
    </source>
</reference>
<evidence type="ECO:0000256" key="2">
    <source>
        <dbReference type="ARBA" id="ARBA00005025"/>
    </source>
</evidence>
<comment type="catalytic activity">
    <reaction evidence="9">
        <text>2 pyruvate + H(+) = (2S)-2-acetolactate + CO2</text>
        <dbReference type="Rhea" id="RHEA:25249"/>
        <dbReference type="ChEBI" id="CHEBI:15361"/>
        <dbReference type="ChEBI" id="CHEBI:15378"/>
        <dbReference type="ChEBI" id="CHEBI:16526"/>
        <dbReference type="ChEBI" id="CHEBI:58476"/>
        <dbReference type="EC" id="2.2.1.6"/>
    </reaction>
</comment>
<evidence type="ECO:0000256" key="1">
    <source>
        <dbReference type="ARBA" id="ARBA00004974"/>
    </source>
</evidence>
<dbReference type="SUPFAM" id="SSF55021">
    <property type="entry name" value="ACT-like"/>
    <property type="match status" value="1"/>
</dbReference>
<accession>A0A9J6P0M9</accession>
<dbReference type="InterPro" id="IPR045865">
    <property type="entry name" value="ACT-like_dom_sf"/>
</dbReference>
<evidence type="ECO:0000256" key="3">
    <source>
        <dbReference type="ARBA" id="ARBA00006341"/>
    </source>
</evidence>
<evidence type="ECO:0000256" key="4">
    <source>
        <dbReference type="ARBA" id="ARBA00011744"/>
    </source>
</evidence>
<comment type="subunit">
    <text evidence="4">Dimer of large and small chains.</text>
</comment>
<comment type="pathway">
    <text evidence="1">Amino-acid biosynthesis; L-isoleucine biosynthesis; L-isoleucine from 2-oxobutanoate: step 1/4.</text>
</comment>
<evidence type="ECO:0000313" key="12">
    <source>
        <dbReference type="Proteomes" id="UP001056429"/>
    </source>
</evidence>
<evidence type="ECO:0000259" key="10">
    <source>
        <dbReference type="PROSITE" id="PS51671"/>
    </source>
</evidence>
<dbReference type="InterPro" id="IPR039557">
    <property type="entry name" value="AHAS_ACT"/>
</dbReference>
<evidence type="ECO:0000313" key="11">
    <source>
        <dbReference type="EMBL" id="MCM1989453.1"/>
    </source>
</evidence>
<dbReference type="GO" id="GO:1990610">
    <property type="term" value="F:acetolactate synthase regulator activity"/>
    <property type="evidence" value="ECO:0007669"/>
    <property type="project" value="InterPro"/>
</dbReference>
<dbReference type="GO" id="GO:0009099">
    <property type="term" value="P:L-valine biosynthetic process"/>
    <property type="evidence" value="ECO:0007669"/>
    <property type="project" value="TreeGrafter"/>
</dbReference>
<evidence type="ECO:0000256" key="5">
    <source>
        <dbReference type="ARBA" id="ARBA00013145"/>
    </source>
</evidence>
<dbReference type="Pfam" id="PF22629">
    <property type="entry name" value="ACT_AHAS_ss"/>
    <property type="match status" value="1"/>
</dbReference>
<evidence type="ECO:0000256" key="8">
    <source>
        <dbReference type="ARBA" id="ARBA00031510"/>
    </source>
</evidence>
<comment type="similarity">
    <text evidence="3">Belongs to the acetolactate synthase small subunit family.</text>
</comment>
<dbReference type="InterPro" id="IPR004789">
    <property type="entry name" value="Acetalactate_synth_ssu"/>
</dbReference>
<feature type="domain" description="ACT" evidence="10">
    <location>
        <begin position="6"/>
        <end position="79"/>
    </location>
</feature>
<dbReference type="Gene3D" id="3.30.70.260">
    <property type="match status" value="1"/>
</dbReference>
<dbReference type="GO" id="GO:0005829">
    <property type="term" value="C:cytosol"/>
    <property type="evidence" value="ECO:0007669"/>
    <property type="project" value="TreeGrafter"/>
</dbReference>
<organism evidence="11 12">
    <name type="scientific">Oceanirhabdus seepicola</name>
    <dbReference type="NCBI Taxonomy" id="2828781"/>
    <lineage>
        <taxon>Bacteria</taxon>
        <taxon>Bacillati</taxon>
        <taxon>Bacillota</taxon>
        <taxon>Clostridia</taxon>
        <taxon>Eubacteriales</taxon>
        <taxon>Clostridiaceae</taxon>
        <taxon>Oceanirhabdus</taxon>
    </lineage>
</organism>
<sequence>MNYYCVIILTVNNTAGVMSHITNLFARRAFNLEGILCSRIDDGSLSQVYLLVNKDDRLEQIIKQLMKLYDVIHVSVCTHCDGHVFEHLDKLVRRAVCMYK</sequence>
<dbReference type="InterPro" id="IPR054480">
    <property type="entry name" value="AHAS_small-like_ACT"/>
</dbReference>
<comment type="caution">
    <text evidence="11">The sequence shown here is derived from an EMBL/GenBank/DDBJ whole genome shotgun (WGS) entry which is preliminary data.</text>
</comment>
<protein>
    <recommendedName>
        <fullName evidence="5">acetolactate synthase</fullName>
        <ecNumber evidence="5">2.2.1.6</ecNumber>
    </recommendedName>
    <alternativeName>
        <fullName evidence="8">Acetohydroxy-acid synthase small subunit</fullName>
    </alternativeName>
</protein>
<reference evidence="11" key="1">
    <citation type="journal article" date="2021" name="mSystems">
        <title>Bacteria and Archaea Synergistically Convert Glycine Betaine to Biogenic Methane in the Formosa Cold Seep of the South China Sea.</title>
        <authorList>
            <person name="Li L."/>
            <person name="Zhang W."/>
            <person name="Zhang S."/>
            <person name="Song L."/>
            <person name="Sun Q."/>
            <person name="Zhang H."/>
            <person name="Xiang H."/>
            <person name="Dong X."/>
        </authorList>
    </citation>
    <scope>NUCLEOTIDE SEQUENCE</scope>
    <source>
        <strain evidence="11">ZWT</strain>
    </source>
</reference>
<dbReference type="PROSITE" id="PS51671">
    <property type="entry name" value="ACT"/>
    <property type="match status" value="1"/>
</dbReference>
<keyword evidence="6" id="KW-0028">Amino-acid biosynthesis</keyword>
<dbReference type="GO" id="GO:0009097">
    <property type="term" value="P:isoleucine biosynthetic process"/>
    <property type="evidence" value="ECO:0007669"/>
    <property type="project" value="TreeGrafter"/>
</dbReference>
<dbReference type="PANTHER" id="PTHR30239:SF4">
    <property type="entry name" value="ACETOLACTATE SYNTHASE ISOZYME 1 SMALL SUBUNIT"/>
    <property type="match status" value="1"/>
</dbReference>
<dbReference type="RefSeq" id="WP_250858448.1">
    <property type="nucleotide sequence ID" value="NZ_JAGSOJ010000001.1"/>
</dbReference>
<evidence type="ECO:0000256" key="7">
    <source>
        <dbReference type="ARBA" id="ARBA00023304"/>
    </source>
</evidence>
<dbReference type="InterPro" id="IPR002912">
    <property type="entry name" value="ACT_dom"/>
</dbReference>
<evidence type="ECO:0000256" key="9">
    <source>
        <dbReference type="ARBA" id="ARBA00048670"/>
    </source>
</evidence>
<dbReference type="EC" id="2.2.1.6" evidence="5"/>
<comment type="pathway">
    <text evidence="2">Amino-acid biosynthesis; L-valine biosynthesis; L-valine from pyruvate: step 1/4.</text>
</comment>
<evidence type="ECO:0000256" key="6">
    <source>
        <dbReference type="ARBA" id="ARBA00022605"/>
    </source>
</evidence>
<keyword evidence="12" id="KW-1185">Reference proteome</keyword>
<name>A0A9J6P0M9_9CLOT</name>
<proteinExistence type="inferred from homology"/>
<dbReference type="CDD" id="cd04878">
    <property type="entry name" value="ACT_AHAS"/>
    <property type="match status" value="1"/>
</dbReference>
<dbReference type="EMBL" id="JAGSOJ010000001">
    <property type="protein sequence ID" value="MCM1989453.1"/>
    <property type="molecule type" value="Genomic_DNA"/>
</dbReference>
<dbReference type="GO" id="GO:0003984">
    <property type="term" value="F:acetolactate synthase activity"/>
    <property type="evidence" value="ECO:0007669"/>
    <property type="project" value="UniProtKB-EC"/>
</dbReference>
<gene>
    <name evidence="11" type="ORF">KDK92_06850</name>
</gene>
<keyword evidence="7" id="KW-0100">Branched-chain amino acid biosynthesis</keyword>
<dbReference type="PANTHER" id="PTHR30239">
    <property type="entry name" value="ACETOLACTATE SYNTHASE SMALL SUBUNIT"/>
    <property type="match status" value="1"/>
</dbReference>
<dbReference type="AlphaFoldDB" id="A0A9J6P0M9"/>
<dbReference type="Proteomes" id="UP001056429">
    <property type="component" value="Unassembled WGS sequence"/>
</dbReference>